<dbReference type="InterPro" id="IPR050266">
    <property type="entry name" value="AB_hydrolase_sf"/>
</dbReference>
<proteinExistence type="predicted"/>
<protein>
    <submittedName>
        <fullName evidence="2">Pimeloyl-ACP methyl ester carboxylesterase</fullName>
    </submittedName>
</protein>
<name>A0A7W7TZF2_9ACTN</name>
<evidence type="ECO:0000313" key="3">
    <source>
        <dbReference type="Proteomes" id="UP000582643"/>
    </source>
</evidence>
<dbReference type="InterPro" id="IPR029058">
    <property type="entry name" value="AB_hydrolase_fold"/>
</dbReference>
<dbReference type="AlphaFoldDB" id="A0A7W7TZF2"/>
<dbReference type="GO" id="GO:0016020">
    <property type="term" value="C:membrane"/>
    <property type="evidence" value="ECO:0007669"/>
    <property type="project" value="TreeGrafter"/>
</dbReference>
<dbReference type="Gene3D" id="3.40.50.1820">
    <property type="entry name" value="alpha/beta hydrolase"/>
    <property type="match status" value="1"/>
</dbReference>
<evidence type="ECO:0000313" key="2">
    <source>
        <dbReference type="EMBL" id="MBB4980790.1"/>
    </source>
</evidence>
<dbReference type="EMBL" id="JACHJY010000002">
    <property type="protein sequence ID" value="MBB4980790.1"/>
    <property type="molecule type" value="Genomic_DNA"/>
</dbReference>
<dbReference type="PANTHER" id="PTHR43798:SF33">
    <property type="entry name" value="HYDROLASE, PUTATIVE (AFU_ORTHOLOGUE AFUA_2G14860)-RELATED"/>
    <property type="match status" value="1"/>
</dbReference>
<sequence length="294" mass="31368">MTTRTPEELAVPVRGGDLAVTRWPGEGPAVIAVHGITGNSLAFGAVAERLGDIDLYAPDLRGRAHSAGLPAPYGIQAHVEDVLAVLDHLGLRQALLVGHSLGAFTTAVAAARHPDRFPRVVLVDGGLGFPIPGGADLDEVIESVIGPAMRRLKTTFPDGDAYRALFREHPAFTDHWGPHVEAYVDRDVTGEPPEMRSSCVLEAIRADGAGPIGDAETLAAIHRPEVRGTMLWAERGVMNEPQGLYDEGRLAGGGLSPDRITTRRVDDTNHYTILFAENATAAIAEAVYAELKQM</sequence>
<comment type="caution">
    <text evidence="2">The sequence shown here is derived from an EMBL/GenBank/DDBJ whole genome shotgun (WGS) entry which is preliminary data.</text>
</comment>
<reference evidence="2 3" key="1">
    <citation type="submission" date="2020-08" db="EMBL/GenBank/DDBJ databases">
        <title>Genomic Encyclopedia of Type Strains, Phase III (KMG-III): the genomes of soil and plant-associated and newly described type strains.</title>
        <authorList>
            <person name="Whitman W."/>
        </authorList>
    </citation>
    <scope>NUCLEOTIDE SEQUENCE [LARGE SCALE GENOMIC DNA]</scope>
    <source>
        <strain evidence="2 3">SFB5A</strain>
    </source>
</reference>
<evidence type="ECO:0000259" key="1">
    <source>
        <dbReference type="Pfam" id="PF00561"/>
    </source>
</evidence>
<accession>A0A7W7TZF2</accession>
<dbReference type="Proteomes" id="UP000582643">
    <property type="component" value="Unassembled WGS sequence"/>
</dbReference>
<organism evidence="2 3">
    <name type="scientific">Streptomyces nymphaeiformis</name>
    <dbReference type="NCBI Taxonomy" id="2663842"/>
    <lineage>
        <taxon>Bacteria</taxon>
        <taxon>Bacillati</taxon>
        <taxon>Actinomycetota</taxon>
        <taxon>Actinomycetes</taxon>
        <taxon>Kitasatosporales</taxon>
        <taxon>Streptomycetaceae</taxon>
        <taxon>Streptomyces</taxon>
    </lineage>
</organism>
<dbReference type="SUPFAM" id="SSF53474">
    <property type="entry name" value="alpha/beta-Hydrolases"/>
    <property type="match status" value="1"/>
</dbReference>
<feature type="domain" description="AB hydrolase-1" evidence="1">
    <location>
        <begin position="28"/>
        <end position="125"/>
    </location>
</feature>
<dbReference type="RefSeq" id="WP_184930417.1">
    <property type="nucleotide sequence ID" value="NZ_JACHJY010000002.1"/>
</dbReference>
<gene>
    <name evidence="2" type="ORF">GGE06_001698</name>
</gene>
<dbReference type="Pfam" id="PF00561">
    <property type="entry name" value="Abhydrolase_1"/>
    <property type="match status" value="1"/>
</dbReference>
<keyword evidence="3" id="KW-1185">Reference proteome</keyword>
<dbReference type="InterPro" id="IPR000073">
    <property type="entry name" value="AB_hydrolase_1"/>
</dbReference>
<dbReference type="PANTHER" id="PTHR43798">
    <property type="entry name" value="MONOACYLGLYCEROL LIPASE"/>
    <property type="match status" value="1"/>
</dbReference>
<dbReference type="GO" id="GO:0003824">
    <property type="term" value="F:catalytic activity"/>
    <property type="evidence" value="ECO:0007669"/>
    <property type="project" value="UniProtKB-ARBA"/>
</dbReference>